<evidence type="ECO:0000313" key="2">
    <source>
        <dbReference type="Proteomes" id="UP000308600"/>
    </source>
</evidence>
<gene>
    <name evidence="1" type="ORF">BDN72DRAFT_892293</name>
</gene>
<name>A0ACD3BAY8_9AGAR</name>
<reference evidence="1 2" key="1">
    <citation type="journal article" date="2019" name="Nat. Ecol. Evol.">
        <title>Megaphylogeny resolves global patterns of mushroom evolution.</title>
        <authorList>
            <person name="Varga T."/>
            <person name="Krizsan K."/>
            <person name="Foldi C."/>
            <person name="Dima B."/>
            <person name="Sanchez-Garcia M."/>
            <person name="Sanchez-Ramirez S."/>
            <person name="Szollosi G.J."/>
            <person name="Szarkandi J.G."/>
            <person name="Papp V."/>
            <person name="Albert L."/>
            <person name="Andreopoulos W."/>
            <person name="Angelini C."/>
            <person name="Antonin V."/>
            <person name="Barry K.W."/>
            <person name="Bougher N.L."/>
            <person name="Buchanan P."/>
            <person name="Buyck B."/>
            <person name="Bense V."/>
            <person name="Catcheside P."/>
            <person name="Chovatia M."/>
            <person name="Cooper J."/>
            <person name="Damon W."/>
            <person name="Desjardin D."/>
            <person name="Finy P."/>
            <person name="Geml J."/>
            <person name="Haridas S."/>
            <person name="Hughes K."/>
            <person name="Justo A."/>
            <person name="Karasinski D."/>
            <person name="Kautmanova I."/>
            <person name="Kiss B."/>
            <person name="Kocsube S."/>
            <person name="Kotiranta H."/>
            <person name="LaButti K.M."/>
            <person name="Lechner B.E."/>
            <person name="Liimatainen K."/>
            <person name="Lipzen A."/>
            <person name="Lukacs Z."/>
            <person name="Mihaltcheva S."/>
            <person name="Morgado L.N."/>
            <person name="Niskanen T."/>
            <person name="Noordeloos M.E."/>
            <person name="Ohm R.A."/>
            <person name="Ortiz-Santana B."/>
            <person name="Ovrebo C."/>
            <person name="Racz N."/>
            <person name="Riley R."/>
            <person name="Savchenko A."/>
            <person name="Shiryaev A."/>
            <person name="Soop K."/>
            <person name="Spirin V."/>
            <person name="Szebenyi C."/>
            <person name="Tomsovsky M."/>
            <person name="Tulloss R.E."/>
            <person name="Uehling J."/>
            <person name="Grigoriev I.V."/>
            <person name="Vagvolgyi C."/>
            <person name="Papp T."/>
            <person name="Martin F.M."/>
            <person name="Miettinen O."/>
            <person name="Hibbett D.S."/>
            <person name="Nagy L.G."/>
        </authorList>
    </citation>
    <scope>NUCLEOTIDE SEQUENCE [LARGE SCALE GENOMIC DNA]</scope>
    <source>
        <strain evidence="1 2">NL-1719</strain>
    </source>
</reference>
<protein>
    <submittedName>
        <fullName evidence="1">GatB YqeY domain-containing protein</fullName>
    </submittedName>
</protein>
<evidence type="ECO:0000313" key="1">
    <source>
        <dbReference type="EMBL" id="TFK75325.1"/>
    </source>
</evidence>
<proteinExistence type="predicted"/>
<dbReference type="Proteomes" id="UP000308600">
    <property type="component" value="Unassembled WGS sequence"/>
</dbReference>
<organism evidence="1 2">
    <name type="scientific">Pluteus cervinus</name>
    <dbReference type="NCBI Taxonomy" id="181527"/>
    <lineage>
        <taxon>Eukaryota</taxon>
        <taxon>Fungi</taxon>
        <taxon>Dikarya</taxon>
        <taxon>Basidiomycota</taxon>
        <taxon>Agaricomycotina</taxon>
        <taxon>Agaricomycetes</taxon>
        <taxon>Agaricomycetidae</taxon>
        <taxon>Agaricales</taxon>
        <taxon>Pluteineae</taxon>
        <taxon>Pluteaceae</taxon>
        <taxon>Pluteus</taxon>
    </lineage>
</organism>
<sequence>MSTNTPLKPGSTELRARLMENVKSAMKARDTFTSILLRSVLAEIYAADKNSRGQVSHSTEINIVRKAISRRQDCAAQFAKAGREDLASKEEAEAKQLSEFVPPLMSEDQVTEHLLAAFQSLAPKDITEPRKATGMLLKLFYGQVDKSSVDADVVTRLARDTLKSIKTETQN</sequence>
<accession>A0ACD3BAY8</accession>
<dbReference type="EMBL" id="ML208263">
    <property type="protein sequence ID" value="TFK75325.1"/>
    <property type="molecule type" value="Genomic_DNA"/>
</dbReference>
<keyword evidence="2" id="KW-1185">Reference proteome</keyword>